<evidence type="ECO:0000313" key="9">
    <source>
        <dbReference type="Proteomes" id="UP001632038"/>
    </source>
</evidence>
<reference evidence="9" key="1">
    <citation type="journal article" date="2024" name="IScience">
        <title>Strigolactones Initiate the Formation of Haustorium-like Structures in Castilleja.</title>
        <authorList>
            <person name="Buerger M."/>
            <person name="Peterson D."/>
            <person name="Chory J."/>
        </authorList>
    </citation>
    <scope>NUCLEOTIDE SEQUENCE [LARGE SCALE GENOMIC DNA]</scope>
</reference>
<evidence type="ECO:0000256" key="6">
    <source>
        <dbReference type="ARBA" id="ARBA00023157"/>
    </source>
</evidence>
<dbReference type="PANTHER" id="PTHR33136:SF6">
    <property type="entry name" value="PROTEIN RALF-LIKE 34"/>
    <property type="match status" value="1"/>
</dbReference>
<dbReference type="PANTHER" id="PTHR33136">
    <property type="entry name" value="RAPID ALKALINIZATION FACTOR-LIKE"/>
    <property type="match status" value="1"/>
</dbReference>
<dbReference type="InterPro" id="IPR008801">
    <property type="entry name" value="RALF"/>
</dbReference>
<keyword evidence="9" id="KW-1185">Reference proteome</keyword>
<feature type="signal peptide" evidence="7">
    <location>
        <begin position="1"/>
        <end position="23"/>
    </location>
</feature>
<feature type="chain" id="PRO_5044819347" description="Rapid ALkalinization Factor" evidence="7">
    <location>
        <begin position="24"/>
        <end position="117"/>
    </location>
</feature>
<evidence type="ECO:0000313" key="8">
    <source>
        <dbReference type="EMBL" id="KAL3636885.1"/>
    </source>
</evidence>
<dbReference type="Proteomes" id="UP001632038">
    <property type="component" value="Unassembled WGS sequence"/>
</dbReference>
<evidence type="ECO:0000256" key="2">
    <source>
        <dbReference type="ARBA" id="ARBA00009178"/>
    </source>
</evidence>
<keyword evidence="4" id="KW-0372">Hormone</keyword>
<dbReference type="Pfam" id="PF05498">
    <property type="entry name" value="RALF"/>
    <property type="match status" value="1"/>
</dbReference>
<comment type="subcellular location">
    <subcellularLocation>
        <location evidence="1">Secreted</location>
    </subcellularLocation>
</comment>
<protein>
    <recommendedName>
        <fullName evidence="10">Rapid ALkalinization Factor</fullName>
    </recommendedName>
</protein>
<proteinExistence type="inferred from homology"/>
<evidence type="ECO:0000256" key="3">
    <source>
        <dbReference type="ARBA" id="ARBA00022525"/>
    </source>
</evidence>
<comment type="similarity">
    <text evidence="2">Belongs to the plant rapid alkalinization factor (RALF) family.</text>
</comment>
<dbReference type="AlphaFoldDB" id="A0ABD3D3N0"/>
<dbReference type="GO" id="GO:0005576">
    <property type="term" value="C:extracellular region"/>
    <property type="evidence" value="ECO:0007669"/>
    <property type="project" value="UniProtKB-SubCell"/>
</dbReference>
<evidence type="ECO:0000256" key="1">
    <source>
        <dbReference type="ARBA" id="ARBA00004613"/>
    </source>
</evidence>
<accession>A0ABD3D3N0</accession>
<dbReference type="GO" id="GO:0005179">
    <property type="term" value="F:hormone activity"/>
    <property type="evidence" value="ECO:0007669"/>
    <property type="project" value="UniProtKB-KW"/>
</dbReference>
<gene>
    <name evidence="8" type="ORF">CASFOL_019184</name>
</gene>
<name>A0ABD3D3N0_9LAMI</name>
<sequence length="117" mass="12762">MMAFRAVGPILLMMILTATSAVAQSTDHSNYFGLTDGHGDLVADALEQLDQELMMESMTSRRQLGGEGGYIGYGAMGRNTVPCNQRGQSYYNCNSHQKANPYTRGCTKATKCARSNR</sequence>
<evidence type="ECO:0000256" key="5">
    <source>
        <dbReference type="ARBA" id="ARBA00022729"/>
    </source>
</evidence>
<dbReference type="EMBL" id="JAVIJP010000026">
    <property type="protein sequence ID" value="KAL3636885.1"/>
    <property type="molecule type" value="Genomic_DNA"/>
</dbReference>
<evidence type="ECO:0000256" key="7">
    <source>
        <dbReference type="SAM" id="SignalP"/>
    </source>
</evidence>
<keyword evidence="5 7" id="KW-0732">Signal</keyword>
<keyword evidence="6" id="KW-1015">Disulfide bond</keyword>
<evidence type="ECO:0008006" key="10">
    <source>
        <dbReference type="Google" id="ProtNLM"/>
    </source>
</evidence>
<organism evidence="8 9">
    <name type="scientific">Castilleja foliolosa</name>
    <dbReference type="NCBI Taxonomy" id="1961234"/>
    <lineage>
        <taxon>Eukaryota</taxon>
        <taxon>Viridiplantae</taxon>
        <taxon>Streptophyta</taxon>
        <taxon>Embryophyta</taxon>
        <taxon>Tracheophyta</taxon>
        <taxon>Spermatophyta</taxon>
        <taxon>Magnoliopsida</taxon>
        <taxon>eudicotyledons</taxon>
        <taxon>Gunneridae</taxon>
        <taxon>Pentapetalae</taxon>
        <taxon>asterids</taxon>
        <taxon>lamiids</taxon>
        <taxon>Lamiales</taxon>
        <taxon>Orobanchaceae</taxon>
        <taxon>Pedicularideae</taxon>
        <taxon>Castillejinae</taxon>
        <taxon>Castilleja</taxon>
    </lineage>
</organism>
<keyword evidence="3" id="KW-0964">Secreted</keyword>
<comment type="caution">
    <text evidence="8">The sequence shown here is derived from an EMBL/GenBank/DDBJ whole genome shotgun (WGS) entry which is preliminary data.</text>
</comment>
<evidence type="ECO:0000256" key="4">
    <source>
        <dbReference type="ARBA" id="ARBA00022702"/>
    </source>
</evidence>